<evidence type="ECO:0000313" key="2">
    <source>
        <dbReference type="EnsemblPlants" id="Solyc08g068950.1.1.1"/>
    </source>
</evidence>
<dbReference type="Proteomes" id="UP000004994">
    <property type="component" value="Chromosome 8"/>
</dbReference>
<dbReference type="PaxDb" id="4081-Solyc08g068950.1.1"/>
<dbReference type="InParanoid" id="A0A3Q7HSB0"/>
<dbReference type="EnsemblPlants" id="Solyc08g068950.1.1">
    <property type="protein sequence ID" value="Solyc08g068950.1.1.1"/>
    <property type="gene ID" value="Solyc08g068950.1"/>
</dbReference>
<organism evidence="2">
    <name type="scientific">Solanum lycopersicum</name>
    <name type="common">Tomato</name>
    <name type="synonym">Lycopersicon esculentum</name>
    <dbReference type="NCBI Taxonomy" id="4081"/>
    <lineage>
        <taxon>Eukaryota</taxon>
        <taxon>Viridiplantae</taxon>
        <taxon>Streptophyta</taxon>
        <taxon>Embryophyta</taxon>
        <taxon>Tracheophyta</taxon>
        <taxon>Spermatophyta</taxon>
        <taxon>Magnoliopsida</taxon>
        <taxon>eudicotyledons</taxon>
        <taxon>Gunneridae</taxon>
        <taxon>Pentapetalae</taxon>
        <taxon>asterids</taxon>
        <taxon>lamiids</taxon>
        <taxon>Solanales</taxon>
        <taxon>Solanaceae</taxon>
        <taxon>Solanoideae</taxon>
        <taxon>Solaneae</taxon>
        <taxon>Solanum</taxon>
        <taxon>Solanum subgen. Lycopersicon</taxon>
    </lineage>
</organism>
<proteinExistence type="predicted"/>
<evidence type="ECO:0000256" key="1">
    <source>
        <dbReference type="SAM" id="MobiDB-lite"/>
    </source>
</evidence>
<keyword evidence="3" id="KW-1185">Reference proteome</keyword>
<dbReference type="AlphaFoldDB" id="A0A3Q7HSB0"/>
<feature type="region of interest" description="Disordered" evidence="1">
    <location>
        <begin position="1"/>
        <end position="22"/>
    </location>
</feature>
<name>A0A3Q7HSB0_SOLLC</name>
<reference evidence="2" key="2">
    <citation type="submission" date="2019-01" db="UniProtKB">
        <authorList>
            <consortium name="EnsemblPlants"/>
        </authorList>
    </citation>
    <scope>IDENTIFICATION</scope>
    <source>
        <strain evidence="2">cv. Heinz 1706</strain>
    </source>
</reference>
<evidence type="ECO:0000313" key="3">
    <source>
        <dbReference type="Proteomes" id="UP000004994"/>
    </source>
</evidence>
<protein>
    <submittedName>
        <fullName evidence="2">Uncharacterized protein</fullName>
    </submittedName>
</protein>
<reference evidence="2" key="1">
    <citation type="journal article" date="2012" name="Nature">
        <title>The tomato genome sequence provides insights into fleshy fruit evolution.</title>
        <authorList>
            <consortium name="Tomato Genome Consortium"/>
        </authorList>
    </citation>
    <scope>NUCLEOTIDE SEQUENCE [LARGE SCALE GENOMIC DNA]</scope>
    <source>
        <strain evidence="2">cv. Heinz 1706</strain>
    </source>
</reference>
<sequence length="52" mass="5952">MRQSLKEAGDIDDNNNNNNNKPKLFGIICSLIDTKIKLGNSFVFIRFLYGNF</sequence>
<dbReference type="Gramene" id="Solyc08g068950.1.1">
    <property type="protein sequence ID" value="Solyc08g068950.1.1.1"/>
    <property type="gene ID" value="Solyc08g068950.1"/>
</dbReference>
<accession>A0A3Q7HSB0</accession>